<gene>
    <name evidence="6" type="ORF">Metus_0657</name>
</gene>
<dbReference type="AlphaFoldDB" id="A0A3S3VG90"/>
<keyword evidence="3 4" id="KW-0418">Kinase</keyword>
<dbReference type="InterPro" id="IPR011611">
    <property type="entry name" value="PfkB_dom"/>
</dbReference>
<dbReference type="InterPro" id="IPR002173">
    <property type="entry name" value="Carboh/pur_kinase_PfkB_CS"/>
</dbReference>
<reference evidence="6 7" key="1">
    <citation type="submission" date="2018-12" db="EMBL/GenBank/DDBJ databases">
        <title>The complete genome of the methanogenic archaea of the candidate phylum Verstraetearchaeota, obtained from the metagenome of underground thermal water.</title>
        <authorList>
            <person name="Kadnikov V.V."/>
            <person name="Mardanov A.V."/>
            <person name="Beletsky A.V."/>
            <person name="Karnachuk O.V."/>
            <person name="Ravin N.V."/>
        </authorList>
    </citation>
    <scope>NUCLEOTIDE SEQUENCE [LARGE SCALE GENOMIC DNA]</scope>
    <source>
        <strain evidence="6">Ch88</strain>
    </source>
</reference>
<evidence type="ECO:0000256" key="3">
    <source>
        <dbReference type="ARBA" id="ARBA00022777"/>
    </source>
</evidence>
<feature type="domain" description="Carbohydrate kinase PfkB" evidence="5">
    <location>
        <begin position="11"/>
        <end position="287"/>
    </location>
</feature>
<dbReference type="PRINTS" id="PR00990">
    <property type="entry name" value="RIBOKINASE"/>
</dbReference>
<dbReference type="EMBL" id="RXGA01000002">
    <property type="protein sequence ID" value="RWX73878.1"/>
    <property type="molecule type" value="Genomic_DNA"/>
</dbReference>
<dbReference type="PROSITE" id="PS00583">
    <property type="entry name" value="PFKB_KINASES_1"/>
    <property type="match status" value="1"/>
</dbReference>
<comment type="similarity">
    <text evidence="1 4">Belongs to the carbohydrate kinase PfkB family.</text>
</comment>
<accession>A0A3S3VG90</accession>
<dbReference type="PANTHER" id="PTHR10584:SF166">
    <property type="entry name" value="RIBOKINASE"/>
    <property type="match status" value="1"/>
</dbReference>
<sequence length="305" mass="32443">MIVVGIRLRPSVISVGNINIDISFYTPRFPEKDSEVEAEGFSVSHGGGAANFATGISRLGIECGIVGCVGRDRFGMDAVASLKEEGVWTQNVLECDTETGTVGTIVERGGGTRTMIAWRGANRMLLEAVRRADLSGSRHVHISNVPREVFFEVMERKGKARVSFDPGGSAGLYDPEDLEGVDFILLNESELRKIVGDERGTGKLLAVAGTVVEKQGARGATLYMEGSVIRSPAFKADVVDTTGAGDAFDAGFVSALLYGNSLEAALRWGCAAAALKIQRKGAREGLPRLERLLSFLGGLEGEGCE</sequence>
<dbReference type="Proteomes" id="UP000288215">
    <property type="component" value="Unassembled WGS sequence"/>
</dbReference>
<dbReference type="PROSITE" id="PS00584">
    <property type="entry name" value="PFKB_KINASES_2"/>
    <property type="match status" value="1"/>
</dbReference>
<comment type="caution">
    <text evidence="6">The sequence shown here is derived from an EMBL/GenBank/DDBJ whole genome shotgun (WGS) entry which is preliminary data.</text>
</comment>
<dbReference type="InterPro" id="IPR002139">
    <property type="entry name" value="Ribo/fructo_kinase"/>
</dbReference>
<protein>
    <recommendedName>
        <fullName evidence="5">Carbohydrate kinase PfkB domain-containing protein</fullName>
    </recommendedName>
</protein>
<proteinExistence type="inferred from homology"/>
<evidence type="ECO:0000256" key="4">
    <source>
        <dbReference type="RuleBase" id="RU003704"/>
    </source>
</evidence>
<dbReference type="PANTHER" id="PTHR10584">
    <property type="entry name" value="SUGAR KINASE"/>
    <property type="match status" value="1"/>
</dbReference>
<evidence type="ECO:0000313" key="7">
    <source>
        <dbReference type="Proteomes" id="UP000288215"/>
    </source>
</evidence>
<evidence type="ECO:0000256" key="1">
    <source>
        <dbReference type="ARBA" id="ARBA00010688"/>
    </source>
</evidence>
<evidence type="ECO:0000313" key="6">
    <source>
        <dbReference type="EMBL" id="RWX73878.1"/>
    </source>
</evidence>
<name>A0A3S3VG90_METS7</name>
<dbReference type="Pfam" id="PF00294">
    <property type="entry name" value="PfkB"/>
    <property type="match status" value="1"/>
</dbReference>
<evidence type="ECO:0000256" key="2">
    <source>
        <dbReference type="ARBA" id="ARBA00022679"/>
    </source>
</evidence>
<evidence type="ECO:0000259" key="5">
    <source>
        <dbReference type="Pfam" id="PF00294"/>
    </source>
</evidence>
<dbReference type="GO" id="GO:0006796">
    <property type="term" value="P:phosphate-containing compound metabolic process"/>
    <property type="evidence" value="ECO:0007669"/>
    <property type="project" value="UniProtKB-ARBA"/>
</dbReference>
<dbReference type="CDD" id="cd01942">
    <property type="entry name" value="ribokinase_group_A"/>
    <property type="match status" value="1"/>
</dbReference>
<dbReference type="Gene3D" id="3.40.1190.20">
    <property type="match status" value="1"/>
</dbReference>
<organism evidence="6 7">
    <name type="scientific">Methanosuratincola subterraneus</name>
    <dbReference type="NCBI Taxonomy" id="2593994"/>
    <lineage>
        <taxon>Archaea</taxon>
        <taxon>Thermoproteota</taxon>
        <taxon>Methanosuratincolia</taxon>
        <taxon>Candidatus Methanomethylicales</taxon>
        <taxon>Candidatus Methanomethylicaceae</taxon>
        <taxon>Candidatus Methanosuratincola (ex Vanwonterghem et al. 2016)</taxon>
    </lineage>
</organism>
<dbReference type="GO" id="GO:0016301">
    <property type="term" value="F:kinase activity"/>
    <property type="evidence" value="ECO:0007669"/>
    <property type="project" value="UniProtKB-KW"/>
</dbReference>
<dbReference type="InterPro" id="IPR029056">
    <property type="entry name" value="Ribokinase-like"/>
</dbReference>
<keyword evidence="2 4" id="KW-0808">Transferase</keyword>
<dbReference type="SUPFAM" id="SSF53613">
    <property type="entry name" value="Ribokinase-like"/>
    <property type="match status" value="1"/>
</dbReference>